<evidence type="ECO:0000256" key="2">
    <source>
        <dbReference type="SAM" id="MobiDB-lite"/>
    </source>
</evidence>
<dbReference type="EMBL" id="CAUJNA010002986">
    <property type="protein sequence ID" value="CAJ1394889.1"/>
    <property type="molecule type" value="Genomic_DNA"/>
</dbReference>
<evidence type="ECO:0000313" key="4">
    <source>
        <dbReference type="Proteomes" id="UP001178507"/>
    </source>
</evidence>
<reference evidence="3" key="1">
    <citation type="submission" date="2023-08" db="EMBL/GenBank/DDBJ databases">
        <authorList>
            <person name="Chen Y."/>
            <person name="Shah S."/>
            <person name="Dougan E. K."/>
            <person name="Thang M."/>
            <person name="Chan C."/>
        </authorList>
    </citation>
    <scope>NUCLEOTIDE SEQUENCE</scope>
</reference>
<name>A0AA36IWM5_9DINO</name>
<comment type="caution">
    <text evidence="3">The sequence shown here is derived from an EMBL/GenBank/DDBJ whole genome shotgun (WGS) entry which is preliminary data.</text>
</comment>
<gene>
    <name evidence="3" type="ORF">EVOR1521_LOCUS19451</name>
</gene>
<proteinExistence type="predicted"/>
<dbReference type="Proteomes" id="UP001178507">
    <property type="component" value="Unassembled WGS sequence"/>
</dbReference>
<accession>A0AA36IWM5</accession>
<feature type="compositionally biased region" description="Basic and acidic residues" evidence="2">
    <location>
        <begin position="78"/>
        <end position="88"/>
    </location>
</feature>
<sequence length="444" mass="48757">SFCFKHFVSATVHLIDSMAPKSSTLIPSEEVVTDPSQVMPVVADDVSDGSNSSEESETEHSDGTEDEQNSPRSGDGQESDKDKDKTPRNDPGSSSSAVATGASETFTVPESFIDAVFEEEVNQALVNKDEAELRMLLSKGMNINKFYYDKCVELRAAGNKAKRIREKKERNLRKAQEKQEREEEEVTDITITVVFGETTFSMTIPKSCTLKMFRELLGAFHPKLFPSKKMLKGLRYEFAGKSIEEHARRCFGEGKGKDAGWRMVNGSVVRVSVRGLGGGKRAITSSGGKSKEESLKSLDDIINMSLLRFQSVPNASPAISEVANQVTQALGSVKSGALDMDTLIKSLPEKDMEKLLSVTAISTKMDARCKAVSDIIFSSNLKKLNEVKNQLETSYYTLPTLTQYILTEKYGDGASNISWTSFTSAVGRSIKEHAKSQKGTDAEM</sequence>
<feature type="region of interest" description="Disordered" evidence="2">
    <location>
        <begin position="31"/>
        <end position="102"/>
    </location>
</feature>
<keyword evidence="1" id="KW-0175">Coiled coil</keyword>
<feature type="compositionally biased region" description="Low complexity" evidence="2">
    <location>
        <begin position="92"/>
        <end position="102"/>
    </location>
</feature>
<feature type="coiled-coil region" evidence="1">
    <location>
        <begin position="158"/>
        <end position="192"/>
    </location>
</feature>
<dbReference type="AlphaFoldDB" id="A0AA36IWM5"/>
<keyword evidence="4" id="KW-1185">Reference proteome</keyword>
<feature type="non-terminal residue" evidence="3">
    <location>
        <position position="1"/>
    </location>
</feature>
<evidence type="ECO:0000256" key="1">
    <source>
        <dbReference type="SAM" id="Coils"/>
    </source>
</evidence>
<evidence type="ECO:0000313" key="3">
    <source>
        <dbReference type="EMBL" id="CAJ1394889.1"/>
    </source>
</evidence>
<protein>
    <submittedName>
        <fullName evidence="3">Uncharacterized protein</fullName>
    </submittedName>
</protein>
<organism evidence="3 4">
    <name type="scientific">Effrenium voratum</name>
    <dbReference type="NCBI Taxonomy" id="2562239"/>
    <lineage>
        <taxon>Eukaryota</taxon>
        <taxon>Sar</taxon>
        <taxon>Alveolata</taxon>
        <taxon>Dinophyceae</taxon>
        <taxon>Suessiales</taxon>
        <taxon>Symbiodiniaceae</taxon>
        <taxon>Effrenium</taxon>
    </lineage>
</organism>